<dbReference type="GO" id="GO:0046076">
    <property type="term" value="P:dTTP catabolic process"/>
    <property type="evidence" value="ECO:0007669"/>
    <property type="project" value="TreeGrafter"/>
</dbReference>
<dbReference type="NCBIfam" id="NF007113">
    <property type="entry name" value="PRK09562.1"/>
    <property type="match status" value="1"/>
</dbReference>
<dbReference type="PANTHER" id="PTHR30522">
    <property type="entry name" value="NUCLEOSIDE TRIPHOSPHATE PYROPHOSPHOHYDROLASE"/>
    <property type="match status" value="1"/>
</dbReference>
<dbReference type="EMBL" id="WJKJ01000237">
    <property type="protein sequence ID" value="MBD3364955.1"/>
    <property type="molecule type" value="Genomic_DNA"/>
</dbReference>
<dbReference type="GO" id="GO:0046081">
    <property type="term" value="P:dUTP catabolic process"/>
    <property type="evidence" value="ECO:0007669"/>
    <property type="project" value="TreeGrafter"/>
</dbReference>
<protein>
    <submittedName>
        <fullName evidence="2">Nucleoside triphosphate pyrophosphohydrolase</fullName>
        <ecNumber evidence="2">3.6.1.9</ecNumber>
    </submittedName>
</protein>
<dbReference type="GO" id="GO:0006203">
    <property type="term" value="P:dGTP catabolic process"/>
    <property type="evidence" value="ECO:0007669"/>
    <property type="project" value="TreeGrafter"/>
</dbReference>
<evidence type="ECO:0000259" key="1">
    <source>
        <dbReference type="Pfam" id="PF03819"/>
    </source>
</evidence>
<evidence type="ECO:0000313" key="2">
    <source>
        <dbReference type="EMBL" id="MBD3364955.1"/>
    </source>
</evidence>
<dbReference type="GO" id="GO:0046061">
    <property type="term" value="P:dATP catabolic process"/>
    <property type="evidence" value="ECO:0007669"/>
    <property type="project" value="TreeGrafter"/>
</dbReference>
<sequence length="252" mass="29200">MSSRDLERIVARLRLECPWDRRQTTRTIPHLFIEEAYELAEALEEGDPDRIEEELGDLLYVVLMGIRIATDEGMTDCEKVKERAAKKLIRRHPHVYGDQKVKDEGEVLANWEKIKEKEKGDKGFFEGIPKSLPALSRAQMMQERAARVGFDWEDEAGPLEKVREETRELSELIGEESEEVDHELGDLLFSVVNLARHIDVRAEQALARSTRKFARRFEQVRRLAAERGLDIAKLDIKGLDELWDEVKRSHRG</sequence>
<keyword evidence="2" id="KW-0378">Hydrolase</keyword>
<gene>
    <name evidence="2" type="primary">mazG</name>
    <name evidence="2" type="ORF">GF359_07045</name>
</gene>
<dbReference type="GO" id="GO:0047429">
    <property type="term" value="F:nucleoside triphosphate diphosphatase activity"/>
    <property type="evidence" value="ECO:0007669"/>
    <property type="project" value="UniProtKB-EC"/>
</dbReference>
<dbReference type="CDD" id="cd11529">
    <property type="entry name" value="NTP-PPase_MazG_Cterm"/>
    <property type="match status" value="1"/>
</dbReference>
<dbReference type="Proteomes" id="UP000630660">
    <property type="component" value="Unassembled WGS sequence"/>
</dbReference>
<dbReference type="PANTHER" id="PTHR30522:SF0">
    <property type="entry name" value="NUCLEOSIDE TRIPHOSPHATE PYROPHOSPHOHYDROLASE"/>
    <property type="match status" value="1"/>
</dbReference>
<dbReference type="SUPFAM" id="SSF101386">
    <property type="entry name" value="all-alpha NTP pyrophosphatases"/>
    <property type="match status" value="2"/>
</dbReference>
<dbReference type="NCBIfam" id="TIGR00444">
    <property type="entry name" value="mazG"/>
    <property type="match status" value="1"/>
</dbReference>
<dbReference type="Pfam" id="PF03819">
    <property type="entry name" value="MazG"/>
    <property type="match status" value="2"/>
</dbReference>
<comment type="caution">
    <text evidence="2">The sequence shown here is derived from an EMBL/GenBank/DDBJ whole genome shotgun (WGS) entry which is preliminary data.</text>
</comment>
<dbReference type="GO" id="GO:0046052">
    <property type="term" value="P:UTP catabolic process"/>
    <property type="evidence" value="ECO:0007669"/>
    <property type="project" value="TreeGrafter"/>
</dbReference>
<name>A0A9D5KA90_UNCW3</name>
<dbReference type="GO" id="GO:0046047">
    <property type="term" value="P:TTP catabolic process"/>
    <property type="evidence" value="ECO:0007669"/>
    <property type="project" value="TreeGrafter"/>
</dbReference>
<dbReference type="AlphaFoldDB" id="A0A9D5KA90"/>
<dbReference type="InterPro" id="IPR011551">
    <property type="entry name" value="NTP_PyrPHydrolase_MazG"/>
</dbReference>
<proteinExistence type="predicted"/>
<dbReference type="CDD" id="cd11528">
    <property type="entry name" value="NTP-PPase_MazG_Nterm"/>
    <property type="match status" value="1"/>
</dbReference>
<accession>A0A9D5KA90</accession>
<dbReference type="InterPro" id="IPR048011">
    <property type="entry name" value="NTP-PPase_MazG-like_C"/>
</dbReference>
<dbReference type="EC" id="3.6.1.9" evidence="2"/>
<feature type="domain" description="NTP pyrophosphohydrolase MazG-like" evidence="1">
    <location>
        <begin position="23"/>
        <end position="95"/>
    </location>
</feature>
<reference evidence="2" key="1">
    <citation type="submission" date="2019-11" db="EMBL/GenBank/DDBJ databases">
        <title>Microbial mats filling the niche in hypersaline microbial mats.</title>
        <authorList>
            <person name="Wong H.L."/>
            <person name="Macleod F.I."/>
            <person name="White R.A. III"/>
            <person name="Burns B.P."/>
        </authorList>
    </citation>
    <scope>NUCLEOTIDE SEQUENCE</scope>
    <source>
        <strain evidence="2">Bin_327</strain>
    </source>
</reference>
<dbReference type="InterPro" id="IPR048015">
    <property type="entry name" value="NTP-PPase_MazG-like_N"/>
</dbReference>
<dbReference type="InterPro" id="IPR004518">
    <property type="entry name" value="MazG-like_dom"/>
</dbReference>
<evidence type="ECO:0000313" key="3">
    <source>
        <dbReference type="Proteomes" id="UP000630660"/>
    </source>
</evidence>
<dbReference type="Gene3D" id="1.10.287.1080">
    <property type="entry name" value="MazG-like"/>
    <property type="match status" value="2"/>
</dbReference>
<dbReference type="FunFam" id="1.10.287.1080:FF:000003">
    <property type="entry name" value="Nucleoside triphosphate pyrophosphohydrolase"/>
    <property type="match status" value="1"/>
</dbReference>
<organism evidence="2 3">
    <name type="scientific">candidate division WOR-3 bacterium</name>
    <dbReference type="NCBI Taxonomy" id="2052148"/>
    <lineage>
        <taxon>Bacteria</taxon>
        <taxon>Bacteria division WOR-3</taxon>
    </lineage>
</organism>
<feature type="domain" description="NTP pyrophosphohydrolase MazG-like" evidence="1">
    <location>
        <begin position="161"/>
        <end position="220"/>
    </location>
</feature>